<accession>A0ABP0Y9G3</accession>
<evidence type="ECO:0000313" key="2">
    <source>
        <dbReference type="EMBL" id="CAK9315500.1"/>
    </source>
</evidence>
<feature type="non-terminal residue" evidence="2">
    <location>
        <position position="1"/>
    </location>
</feature>
<evidence type="ECO:0000256" key="1">
    <source>
        <dbReference type="SAM" id="Phobius"/>
    </source>
</evidence>
<keyword evidence="1" id="KW-1133">Transmembrane helix</keyword>
<gene>
    <name evidence="2" type="ORF">CITCOLO1_LOCUS7297</name>
</gene>
<keyword evidence="1" id="KW-0812">Transmembrane</keyword>
<keyword evidence="3" id="KW-1185">Reference proteome</keyword>
<protein>
    <submittedName>
        <fullName evidence="2">Uncharacterized protein</fullName>
    </submittedName>
</protein>
<name>A0ABP0Y9G3_9ROSI</name>
<evidence type="ECO:0000313" key="3">
    <source>
        <dbReference type="Proteomes" id="UP001642487"/>
    </source>
</evidence>
<organism evidence="2 3">
    <name type="scientific">Citrullus colocynthis</name>
    <name type="common">colocynth</name>
    <dbReference type="NCBI Taxonomy" id="252529"/>
    <lineage>
        <taxon>Eukaryota</taxon>
        <taxon>Viridiplantae</taxon>
        <taxon>Streptophyta</taxon>
        <taxon>Embryophyta</taxon>
        <taxon>Tracheophyta</taxon>
        <taxon>Spermatophyta</taxon>
        <taxon>Magnoliopsida</taxon>
        <taxon>eudicotyledons</taxon>
        <taxon>Gunneridae</taxon>
        <taxon>Pentapetalae</taxon>
        <taxon>rosids</taxon>
        <taxon>fabids</taxon>
        <taxon>Cucurbitales</taxon>
        <taxon>Cucurbitaceae</taxon>
        <taxon>Benincaseae</taxon>
        <taxon>Citrullus</taxon>
    </lineage>
</organism>
<feature type="transmembrane region" description="Helical" evidence="1">
    <location>
        <begin position="12"/>
        <end position="29"/>
    </location>
</feature>
<reference evidence="2 3" key="1">
    <citation type="submission" date="2024-03" db="EMBL/GenBank/DDBJ databases">
        <authorList>
            <person name="Gkanogiannis A."/>
            <person name="Becerra Lopez-Lavalle L."/>
        </authorList>
    </citation>
    <scope>NUCLEOTIDE SEQUENCE [LARGE SCALE GENOMIC DNA]</scope>
</reference>
<proteinExistence type="predicted"/>
<sequence length="168" mass="19175">FGGRAQFRCPTSVLSLTLLVNSYTIWSTLKWMMARKLMLLLEKKTEWMMAKKLLLAQQNETKTKKKRKRGPTIIFDVTHVRSAGERKLVEYNDDGVPIGENGAKLNSFIGSCAHYHIPITYATWKRVHAKLKDKIYNIGEAAFTIDSRSRKVILRIAGKKKHPARAST</sequence>
<keyword evidence="1" id="KW-0472">Membrane</keyword>
<dbReference type="EMBL" id="OZ021736">
    <property type="protein sequence ID" value="CAK9315500.1"/>
    <property type="molecule type" value="Genomic_DNA"/>
</dbReference>
<dbReference type="Proteomes" id="UP001642487">
    <property type="component" value="Chromosome 2"/>
</dbReference>